<dbReference type="Pfam" id="PF00348">
    <property type="entry name" value="polyprenyl_synt"/>
    <property type="match status" value="1"/>
</dbReference>
<reference evidence="4 5" key="1">
    <citation type="submission" date="2018-11" db="EMBL/GenBank/DDBJ databases">
        <title>Sequencing the genomes of 1000 actinobacteria strains.</title>
        <authorList>
            <person name="Klenk H.-P."/>
        </authorList>
    </citation>
    <scope>NUCLEOTIDE SEQUENCE [LARGE SCALE GENOMIC DNA]</scope>
    <source>
        <strain evidence="4 5">DSM 44254</strain>
    </source>
</reference>
<feature type="domain" description="AttH" evidence="3">
    <location>
        <begin position="160"/>
        <end position="233"/>
    </location>
</feature>
<keyword evidence="5" id="KW-1185">Reference proteome</keyword>
<organism evidence="4 5">
    <name type="scientific">Actinocorallia herbida</name>
    <dbReference type="NCBI Taxonomy" id="58109"/>
    <lineage>
        <taxon>Bacteria</taxon>
        <taxon>Bacillati</taxon>
        <taxon>Actinomycetota</taxon>
        <taxon>Actinomycetes</taxon>
        <taxon>Streptosporangiales</taxon>
        <taxon>Thermomonosporaceae</taxon>
        <taxon>Actinocorallia</taxon>
    </lineage>
</organism>
<dbReference type="EMBL" id="RJKE01000001">
    <property type="protein sequence ID" value="ROO85332.1"/>
    <property type="molecule type" value="Genomic_DNA"/>
</dbReference>
<dbReference type="AlphaFoldDB" id="A0A3N1CVK6"/>
<dbReference type="InterPro" id="IPR023374">
    <property type="entry name" value="AttH-like_dom_sf"/>
</dbReference>
<evidence type="ECO:0000256" key="1">
    <source>
        <dbReference type="ARBA" id="ARBA00022723"/>
    </source>
</evidence>
<dbReference type="InterPro" id="IPR008949">
    <property type="entry name" value="Isoprenoid_synthase_dom_sf"/>
</dbReference>
<evidence type="ECO:0000313" key="4">
    <source>
        <dbReference type="EMBL" id="ROO85332.1"/>
    </source>
</evidence>
<sequence>MMAGKLWRADWPVPGAVPDLAVHDAPHRGCGTERWWFTARLHHGAAEHGLVIAFLRQGGTRPDGTPLDAHAVYWQLGDRARPSMTGESGASWLDRESLELSRLLAATDPATDPRVRRAFLASSAEEPPLPDRLLPRPARIGLGGLDLDFGGVARLRKDPDGAYRIEADGTGCAFSLRLAPRKGAVTQTVGTDDDVPGWLYTYFVPRLTVEGGLRRGGRTAEVTGEAWYEHSFGDAWHVPDGQDGADWSCARTALRLDNGWELSVFTAGRTDVVTGATEPRDCRAVLCSPDGERHEAKASLMGAEPWTSLATFNTYDTVWELDVPGHEAALRVRAWFPQEVRSLVFRTGALAAHVEAQGTMAGRPVTGRGLAEIVPANRIGDIERYVARTREVTGQEIRRLLPDRPDPSALAALAGLSDRPEALDPDLAADLHAALVRPLRHAADGLGKSLRAYIATAAIELFGVDSEPYRPLLGAIEVLHTGNLIVDDVEDRSPTRRGVPSVHSVYGDAAAINAGTAAYFVLDQVLRDVLPDDDLLRRHVYETYLRVMRAGHAGQALDIAGHRAAMDAAVETGDAEALLRRIRTVHLLKTATPVRGLAEIGALIAGATGDTYRALGAYFEAVGLAYQISDDVMDLRGLTAPDPAGGRVATKHAAEDLHAGKVTMPLAHAVALVPRGLVREIWHTVRDGRADTQAVREIAAVLEGHGAVQACTDEARGLVDRAWQPLQGLLPHTHHAVLVRALGSYAAERERE</sequence>
<dbReference type="Gene3D" id="1.10.600.10">
    <property type="entry name" value="Farnesyl Diphosphate Synthase"/>
    <property type="match status" value="1"/>
</dbReference>
<keyword evidence="2" id="KW-0460">Magnesium</keyword>
<dbReference type="InterPro" id="IPR000092">
    <property type="entry name" value="Polyprenyl_synt"/>
</dbReference>
<protein>
    <submittedName>
        <fullName evidence="4">Geranylgeranyl pyrophosphate synthase</fullName>
    </submittedName>
</protein>
<dbReference type="InterPro" id="IPR010791">
    <property type="entry name" value="AttH_dom"/>
</dbReference>
<dbReference type="GO" id="GO:0008299">
    <property type="term" value="P:isoprenoid biosynthetic process"/>
    <property type="evidence" value="ECO:0007669"/>
    <property type="project" value="InterPro"/>
</dbReference>
<evidence type="ECO:0000256" key="2">
    <source>
        <dbReference type="ARBA" id="ARBA00022842"/>
    </source>
</evidence>
<dbReference type="InterPro" id="IPR033749">
    <property type="entry name" value="Polyprenyl_synt_CS"/>
</dbReference>
<dbReference type="Proteomes" id="UP000272400">
    <property type="component" value="Unassembled WGS sequence"/>
</dbReference>
<evidence type="ECO:0000259" key="3">
    <source>
        <dbReference type="Pfam" id="PF07143"/>
    </source>
</evidence>
<dbReference type="SUPFAM" id="SSF48576">
    <property type="entry name" value="Terpenoid synthases"/>
    <property type="match status" value="1"/>
</dbReference>
<dbReference type="GO" id="GO:0046872">
    <property type="term" value="F:metal ion binding"/>
    <property type="evidence" value="ECO:0007669"/>
    <property type="project" value="UniProtKB-KW"/>
</dbReference>
<dbReference type="SUPFAM" id="SSF159245">
    <property type="entry name" value="AttH-like"/>
    <property type="match status" value="1"/>
</dbReference>
<comment type="caution">
    <text evidence="4">The sequence shown here is derived from an EMBL/GenBank/DDBJ whole genome shotgun (WGS) entry which is preliminary data.</text>
</comment>
<dbReference type="PROSITE" id="PS00444">
    <property type="entry name" value="POLYPRENYL_SYNTHASE_2"/>
    <property type="match status" value="1"/>
</dbReference>
<name>A0A3N1CVK6_9ACTN</name>
<dbReference type="PANTHER" id="PTHR12001:SF44">
    <property type="entry name" value="GERANYLGERANYL PYROPHOSPHATE SYNTHASE"/>
    <property type="match status" value="1"/>
</dbReference>
<evidence type="ECO:0000313" key="5">
    <source>
        <dbReference type="Proteomes" id="UP000272400"/>
    </source>
</evidence>
<proteinExistence type="predicted"/>
<dbReference type="GO" id="GO:0004659">
    <property type="term" value="F:prenyltransferase activity"/>
    <property type="evidence" value="ECO:0007669"/>
    <property type="project" value="InterPro"/>
</dbReference>
<keyword evidence="1" id="KW-0479">Metal-binding</keyword>
<dbReference type="PROSITE" id="PS00723">
    <property type="entry name" value="POLYPRENYL_SYNTHASE_1"/>
    <property type="match status" value="1"/>
</dbReference>
<dbReference type="Gene3D" id="2.40.370.10">
    <property type="entry name" value="AttH-like domain"/>
    <property type="match status" value="2"/>
</dbReference>
<gene>
    <name evidence="4" type="ORF">EDD29_2875</name>
</gene>
<accession>A0A3N1CVK6</accession>
<dbReference type="Pfam" id="PF07143">
    <property type="entry name" value="CrtC"/>
    <property type="match status" value="1"/>
</dbReference>
<dbReference type="PANTHER" id="PTHR12001">
    <property type="entry name" value="GERANYLGERANYL PYROPHOSPHATE SYNTHASE"/>
    <property type="match status" value="1"/>
</dbReference>